<reference evidence="2 3" key="1">
    <citation type="submission" date="2016-11" db="EMBL/GenBank/DDBJ databases">
        <authorList>
            <person name="Jaros S."/>
            <person name="Januszkiewicz K."/>
            <person name="Wedrychowicz H."/>
        </authorList>
    </citation>
    <scope>NUCLEOTIDE SEQUENCE [LARGE SCALE GENOMIC DNA]</scope>
    <source>
        <strain evidence="2 3">DSM 14828</strain>
    </source>
</reference>
<proteinExistence type="inferred from homology"/>
<protein>
    <submittedName>
        <fullName evidence="2">Endoribonuclease L-PSP</fullName>
    </submittedName>
</protein>
<name>A0A1M4TLU2_9FIRM</name>
<gene>
    <name evidence="2" type="ORF">SAMN02746064_00537</name>
</gene>
<dbReference type="CDD" id="cd00448">
    <property type="entry name" value="YjgF_YER057c_UK114_family"/>
    <property type="match status" value="1"/>
</dbReference>
<dbReference type="InterPro" id="IPR006175">
    <property type="entry name" value="YjgF/YER057c/UK114"/>
</dbReference>
<dbReference type="InterPro" id="IPR006056">
    <property type="entry name" value="RidA"/>
</dbReference>
<dbReference type="RefSeq" id="WP_073269529.1">
    <property type="nucleotide sequence ID" value="NZ_FQTU01000002.1"/>
</dbReference>
<evidence type="ECO:0000313" key="3">
    <source>
        <dbReference type="Proteomes" id="UP000184251"/>
    </source>
</evidence>
<comment type="similarity">
    <text evidence="1">Belongs to the RutC family.</text>
</comment>
<dbReference type="FunFam" id="3.30.1330.40:FF:000001">
    <property type="entry name" value="L-PSP family endoribonuclease"/>
    <property type="match status" value="1"/>
</dbReference>
<dbReference type="SUPFAM" id="SSF55298">
    <property type="entry name" value="YjgF-like"/>
    <property type="match status" value="1"/>
</dbReference>
<dbReference type="GO" id="GO:0019239">
    <property type="term" value="F:deaminase activity"/>
    <property type="evidence" value="ECO:0007669"/>
    <property type="project" value="TreeGrafter"/>
</dbReference>
<dbReference type="EMBL" id="FQTU01000002">
    <property type="protein sequence ID" value="SHE45375.1"/>
    <property type="molecule type" value="Genomic_DNA"/>
</dbReference>
<organism evidence="2 3">
    <name type="scientific">Alkalibacter saccharofermentans DSM 14828</name>
    <dbReference type="NCBI Taxonomy" id="1120975"/>
    <lineage>
        <taxon>Bacteria</taxon>
        <taxon>Bacillati</taxon>
        <taxon>Bacillota</taxon>
        <taxon>Clostridia</taxon>
        <taxon>Eubacteriales</taxon>
        <taxon>Eubacteriaceae</taxon>
        <taxon>Alkalibacter</taxon>
    </lineage>
</organism>
<dbReference type="PANTHER" id="PTHR11803:SF39">
    <property type="entry name" value="2-IMINOBUTANOATE_2-IMINOPROPANOATE DEAMINASE"/>
    <property type="match status" value="1"/>
</dbReference>
<dbReference type="Gene3D" id="3.30.1330.40">
    <property type="entry name" value="RutC-like"/>
    <property type="match status" value="1"/>
</dbReference>
<sequence>MKKEINTHKAPKAVGPYSQGIATESTVYLSGQIPLDPETGRLVEGDAKKQTEQVMKNIGAVLNEEGLTYDDILKAVIYLTDLKDFDAVNEAYSSLLGKPYPARSCIEVSALPKGASVEIEVIAIRNEEVV</sequence>
<evidence type="ECO:0000313" key="2">
    <source>
        <dbReference type="EMBL" id="SHE45375.1"/>
    </source>
</evidence>
<dbReference type="PROSITE" id="PS01094">
    <property type="entry name" value="UPF0076"/>
    <property type="match status" value="1"/>
</dbReference>
<dbReference type="STRING" id="1120975.SAMN02746064_00537"/>
<dbReference type="Pfam" id="PF01042">
    <property type="entry name" value="Ribonuc_L-PSP"/>
    <property type="match status" value="1"/>
</dbReference>
<dbReference type="Proteomes" id="UP000184251">
    <property type="component" value="Unassembled WGS sequence"/>
</dbReference>
<dbReference type="GO" id="GO:0005829">
    <property type="term" value="C:cytosol"/>
    <property type="evidence" value="ECO:0007669"/>
    <property type="project" value="TreeGrafter"/>
</dbReference>
<dbReference type="PANTHER" id="PTHR11803">
    <property type="entry name" value="2-IMINOBUTANOATE/2-IMINOPROPANOATE DEAMINASE RIDA"/>
    <property type="match status" value="1"/>
</dbReference>
<dbReference type="OrthoDB" id="9803101at2"/>
<dbReference type="AlphaFoldDB" id="A0A1M4TLU2"/>
<dbReference type="NCBIfam" id="TIGR00004">
    <property type="entry name" value="Rid family detoxifying hydrolase"/>
    <property type="match status" value="1"/>
</dbReference>
<dbReference type="InterPro" id="IPR035959">
    <property type="entry name" value="RutC-like_sf"/>
</dbReference>
<dbReference type="InterPro" id="IPR019897">
    <property type="entry name" value="RidA_CS"/>
</dbReference>
<accession>A0A1M4TLU2</accession>
<evidence type="ECO:0000256" key="1">
    <source>
        <dbReference type="ARBA" id="ARBA00010552"/>
    </source>
</evidence>
<keyword evidence="3" id="KW-1185">Reference proteome</keyword>